<reference evidence="2" key="1">
    <citation type="submission" date="2023-12" db="EMBL/GenBank/DDBJ databases">
        <authorList>
            <person name="Brown T."/>
        </authorList>
    </citation>
    <scope>NUCLEOTIDE SEQUENCE</scope>
</reference>
<dbReference type="InterPro" id="IPR011990">
    <property type="entry name" value="TPR-like_helical_dom_sf"/>
</dbReference>
<dbReference type="PANTHER" id="PTHR14485">
    <property type="entry name" value="TETRATRICOPEPTIDE REPEAT PROTEIN 23"/>
    <property type="match status" value="1"/>
</dbReference>
<dbReference type="SUPFAM" id="SSF48452">
    <property type="entry name" value="TPR-like"/>
    <property type="match status" value="3"/>
</dbReference>
<accession>A0ABN9ZWH0</accession>
<keyword evidence="1" id="KW-0802">TPR repeat</keyword>
<organism evidence="2 3">
    <name type="scientific">Pipistrellus nathusii</name>
    <name type="common">Nathusius' pipistrelle</name>
    <dbReference type="NCBI Taxonomy" id="59473"/>
    <lineage>
        <taxon>Eukaryota</taxon>
        <taxon>Metazoa</taxon>
        <taxon>Chordata</taxon>
        <taxon>Craniata</taxon>
        <taxon>Vertebrata</taxon>
        <taxon>Euteleostomi</taxon>
        <taxon>Mammalia</taxon>
        <taxon>Eutheria</taxon>
        <taxon>Laurasiatheria</taxon>
        <taxon>Chiroptera</taxon>
        <taxon>Yangochiroptera</taxon>
        <taxon>Vespertilionidae</taxon>
        <taxon>Pipistrellus</taxon>
    </lineage>
</organism>
<sequence>MCVCVEGIYSNNCCRALVGFQAACIAHLFSPARQSHGTEDNDCKNMEESQETHISKYLDEIVAAVSITPRRKLAYKLPQTVLFQPPQEKLQLSEEKAKFYSSRHEHKQAIQELVRCVALTRICYGSCHWKLAEAYVNLAQGYLQLKGLSLQARHHAETAREILTSSIGPPYDDNTDVFRCSIELFHTLGSALLALQKFKEAAENLAKAERLSKELLRCGRIVKEEWIEIQARIKLSFARMYQGQRRWEEALPHYQEALEHTESSRGEESPECVPVLRELAGAERALGLHGAAINHFLQAHLIVLGAEPSGEEAGESAHCVARAAVASGQPEHHDVAERYFQESLAHLRDAEGTGRAKFLSVQDEYCHFLQGAGQEEKATSILRGSLEAKVGVFGDLSPEVAETYRLLSGADLAQGNHSGAYKKLNKCLQIQTLLYGPQDRRTLATQQALDVLSKAPEMATVKLRSASRARARPAFCTGKAQHAAPWRARPHVAD</sequence>
<evidence type="ECO:0000313" key="3">
    <source>
        <dbReference type="Proteomes" id="UP001314169"/>
    </source>
</evidence>
<gene>
    <name evidence="2" type="ORF">MPIPNATIZW_LOCUS10775</name>
</gene>
<feature type="repeat" description="TPR" evidence="1">
    <location>
        <begin position="231"/>
        <end position="264"/>
    </location>
</feature>
<name>A0ABN9ZWH0_PIPNA</name>
<dbReference type="PANTHER" id="PTHR14485:SF3">
    <property type="entry name" value="TETRATRICOPEPTIDE REPEAT PROTEIN 23"/>
    <property type="match status" value="1"/>
</dbReference>
<dbReference type="InterPro" id="IPR042621">
    <property type="entry name" value="TTC23/TTC23L"/>
</dbReference>
<dbReference type="EMBL" id="OY882878">
    <property type="protein sequence ID" value="CAK6442469.1"/>
    <property type="molecule type" value="Genomic_DNA"/>
</dbReference>
<dbReference type="PROSITE" id="PS50005">
    <property type="entry name" value="TPR"/>
    <property type="match status" value="1"/>
</dbReference>
<keyword evidence="3" id="KW-1185">Reference proteome</keyword>
<dbReference type="Pfam" id="PF13424">
    <property type="entry name" value="TPR_12"/>
    <property type="match status" value="1"/>
</dbReference>
<dbReference type="Proteomes" id="UP001314169">
    <property type="component" value="Chromosome 21"/>
</dbReference>
<evidence type="ECO:0000256" key="1">
    <source>
        <dbReference type="PROSITE-ProRule" id="PRU00339"/>
    </source>
</evidence>
<evidence type="ECO:0000313" key="2">
    <source>
        <dbReference type="EMBL" id="CAK6442469.1"/>
    </source>
</evidence>
<proteinExistence type="predicted"/>
<dbReference type="Gene3D" id="1.25.40.10">
    <property type="entry name" value="Tetratricopeptide repeat domain"/>
    <property type="match status" value="3"/>
</dbReference>
<evidence type="ECO:0008006" key="4">
    <source>
        <dbReference type="Google" id="ProtNLM"/>
    </source>
</evidence>
<protein>
    <recommendedName>
        <fullName evidence="4">Tetratricopeptide repeat domain 23</fullName>
    </recommendedName>
</protein>
<dbReference type="InterPro" id="IPR019734">
    <property type="entry name" value="TPR_rpt"/>
</dbReference>
<dbReference type="SMART" id="SM00028">
    <property type="entry name" value="TPR"/>
    <property type="match status" value="2"/>
</dbReference>